<gene>
    <name evidence="2" type="ORF">U1T56_13720</name>
</gene>
<reference evidence="2 3" key="1">
    <citation type="submission" date="2024-01" db="EMBL/GenBank/DDBJ databases">
        <title>Multi-omics insights into the function and evolution of sodium benzoate biodegradation pathways in Benzoatithermus flavus gen. nov., sp. nov. from hot spring.</title>
        <authorList>
            <person name="Hu C.-J."/>
            <person name="Li W.-J."/>
        </authorList>
    </citation>
    <scope>NUCLEOTIDE SEQUENCE [LARGE SCALE GENOMIC DNA]</scope>
    <source>
        <strain evidence="2 3">SYSU G07066</strain>
    </source>
</reference>
<feature type="region of interest" description="Disordered" evidence="1">
    <location>
        <begin position="68"/>
        <end position="90"/>
    </location>
</feature>
<name>A0ABU8XSN0_9PROT</name>
<proteinExistence type="predicted"/>
<dbReference type="Proteomes" id="UP001375743">
    <property type="component" value="Unassembled WGS sequence"/>
</dbReference>
<organism evidence="2 3">
    <name type="scientific">Benzoatithermus flavus</name>
    <dbReference type="NCBI Taxonomy" id="3108223"/>
    <lineage>
        <taxon>Bacteria</taxon>
        <taxon>Pseudomonadati</taxon>
        <taxon>Pseudomonadota</taxon>
        <taxon>Alphaproteobacteria</taxon>
        <taxon>Geminicoccales</taxon>
        <taxon>Geminicoccaceae</taxon>
        <taxon>Benzoatithermus</taxon>
    </lineage>
</organism>
<dbReference type="RefSeq" id="WP_418160065.1">
    <property type="nucleotide sequence ID" value="NZ_JBBLZC010000013.1"/>
</dbReference>
<keyword evidence="3" id="KW-1185">Reference proteome</keyword>
<evidence type="ECO:0000256" key="1">
    <source>
        <dbReference type="SAM" id="MobiDB-lite"/>
    </source>
</evidence>
<evidence type="ECO:0000313" key="2">
    <source>
        <dbReference type="EMBL" id="MEK0084216.1"/>
    </source>
</evidence>
<dbReference type="EMBL" id="JBBLZC010000013">
    <property type="protein sequence ID" value="MEK0084216.1"/>
    <property type="molecule type" value="Genomic_DNA"/>
</dbReference>
<evidence type="ECO:0000313" key="3">
    <source>
        <dbReference type="Proteomes" id="UP001375743"/>
    </source>
</evidence>
<sequence>MTPIVTAAEVTRVEGMDEALRRRIEERAYTLWEAAGRPEGREQEYWLLAEQEILTQSVAGEEDPYVALDQEEPGSFAAPEPGKPADRSTG</sequence>
<dbReference type="Pfam" id="PF11154">
    <property type="entry name" value="DUF2934"/>
    <property type="match status" value="1"/>
</dbReference>
<protein>
    <submittedName>
        <fullName evidence="2">DUF2934 domain-containing protein</fullName>
    </submittedName>
</protein>
<dbReference type="InterPro" id="IPR021327">
    <property type="entry name" value="DUF2934"/>
</dbReference>
<accession>A0ABU8XSN0</accession>
<comment type="caution">
    <text evidence="2">The sequence shown here is derived from an EMBL/GenBank/DDBJ whole genome shotgun (WGS) entry which is preliminary data.</text>
</comment>